<dbReference type="EMBL" id="OZ004254">
    <property type="protein sequence ID" value="CAK7896054.1"/>
    <property type="molecule type" value="Genomic_DNA"/>
</dbReference>
<proteinExistence type="predicted"/>
<reference evidence="2 3" key="1">
    <citation type="submission" date="2024-01" db="EMBL/GenBank/DDBJ databases">
        <authorList>
            <consortium name="Genoscope - CEA"/>
            <person name="William W."/>
        </authorList>
    </citation>
    <scope>NUCLEOTIDE SEQUENCE [LARGE SCALE GENOMIC DNA]</scope>
    <source>
        <strain evidence="2 3">29B2s-10</strain>
    </source>
</reference>
<organism evidence="2 3">
    <name type="scientific">[Candida] anglica</name>
    <dbReference type="NCBI Taxonomy" id="148631"/>
    <lineage>
        <taxon>Eukaryota</taxon>
        <taxon>Fungi</taxon>
        <taxon>Dikarya</taxon>
        <taxon>Ascomycota</taxon>
        <taxon>Saccharomycotina</taxon>
        <taxon>Pichiomycetes</taxon>
        <taxon>Debaryomycetaceae</taxon>
        <taxon>Kurtzmaniella</taxon>
    </lineage>
</organism>
<feature type="region of interest" description="Disordered" evidence="1">
    <location>
        <begin position="224"/>
        <end position="244"/>
    </location>
</feature>
<keyword evidence="3" id="KW-1185">Reference proteome</keyword>
<evidence type="ECO:0000313" key="3">
    <source>
        <dbReference type="Proteomes" id="UP001497600"/>
    </source>
</evidence>
<evidence type="ECO:0000256" key="1">
    <source>
        <dbReference type="SAM" id="MobiDB-lite"/>
    </source>
</evidence>
<dbReference type="Proteomes" id="UP001497600">
    <property type="component" value="Chromosome B"/>
</dbReference>
<accession>A0ABP0EBH5</accession>
<feature type="compositionally biased region" description="Low complexity" evidence="1">
    <location>
        <begin position="185"/>
        <end position="194"/>
    </location>
</feature>
<name>A0ABP0EBH5_9ASCO</name>
<evidence type="ECO:0000313" key="2">
    <source>
        <dbReference type="EMBL" id="CAK7896054.1"/>
    </source>
</evidence>
<gene>
    <name evidence="2" type="ORF">CAAN4_B03202</name>
</gene>
<feature type="region of interest" description="Disordered" evidence="1">
    <location>
        <begin position="497"/>
        <end position="537"/>
    </location>
</feature>
<feature type="region of interest" description="Disordered" evidence="1">
    <location>
        <begin position="182"/>
        <end position="206"/>
    </location>
</feature>
<feature type="compositionally biased region" description="Acidic residues" evidence="1">
    <location>
        <begin position="503"/>
        <end position="520"/>
    </location>
</feature>
<sequence length="558" mass="62106">MIKWRKSYNQKDDSINPSPFQLFKRRSSSSRNIQSQLQTSTTEISPFSLPNGVALEEIFKVDLGYVRGPKVKPYMSPQYQTSHKVLQAEDLCYICEEPLLTVLENEKAISMNCGDNVHGECFNMIIDHQAKSLPKSTEKIKLPICRGKLCYAANSNASMSPTDADIEDKAITKILLYQNRKSRTSLRTSRSESGSGSGSGGSEYSTPSLFSSLAEMSSLSEVCPISKNDTSSGHHSRVQPGSEYLLHSPNMMPRPASPNPTINSVNTMSMRISSNKDVSLETLTNRYLQYLLDHCTGFHLNTLLQCGTLRLVDKLLVSISVDEVRSERTCYLFQNNLIIWDEESDITRQFPLQSVSFTISRLSILKIRIAPNIGIWLSSEHQSIIEKWAISLTDPDFEFPPDLLTSTVSIAGHEAHLDILDTSIDLISPLSMSFPRSSLFKPPQFNYSITEAIDEEDVSSLYSDAININPLQHQSFSESNHIASISSTVSKFNSDFELKDSSDSESDSDSDSDIDSDEEEIAKYATEPSPTANPGWTDLLLQLEGEITRSRASNALLS</sequence>
<protein>
    <submittedName>
        <fullName evidence="2">Uncharacterized protein</fullName>
    </submittedName>
</protein>